<sequence>MRALLSTPLASVSIQSIRTCERIPIVCLFLKGLFCEPPPLSRNPVTLPKLFIFPAVPDGKGASNIEGGECPALLFSVPDCPALFWTEDAPNGLEQKVFLHRY</sequence>
<accession>A0AAV4X952</accession>
<organism evidence="1 2">
    <name type="scientific">Caerostris darwini</name>
    <dbReference type="NCBI Taxonomy" id="1538125"/>
    <lineage>
        <taxon>Eukaryota</taxon>
        <taxon>Metazoa</taxon>
        <taxon>Ecdysozoa</taxon>
        <taxon>Arthropoda</taxon>
        <taxon>Chelicerata</taxon>
        <taxon>Arachnida</taxon>
        <taxon>Araneae</taxon>
        <taxon>Araneomorphae</taxon>
        <taxon>Entelegynae</taxon>
        <taxon>Araneoidea</taxon>
        <taxon>Araneidae</taxon>
        <taxon>Caerostris</taxon>
    </lineage>
</organism>
<keyword evidence="2" id="KW-1185">Reference proteome</keyword>
<evidence type="ECO:0000313" key="2">
    <source>
        <dbReference type="Proteomes" id="UP001054837"/>
    </source>
</evidence>
<name>A0AAV4X952_9ARAC</name>
<reference evidence="1 2" key="1">
    <citation type="submission" date="2021-06" db="EMBL/GenBank/DDBJ databases">
        <title>Caerostris darwini draft genome.</title>
        <authorList>
            <person name="Kono N."/>
            <person name="Arakawa K."/>
        </authorList>
    </citation>
    <scope>NUCLEOTIDE SEQUENCE [LARGE SCALE GENOMIC DNA]</scope>
</reference>
<dbReference type="EMBL" id="BPLQ01015712">
    <property type="protein sequence ID" value="GIY90333.1"/>
    <property type="molecule type" value="Genomic_DNA"/>
</dbReference>
<protein>
    <submittedName>
        <fullName evidence="1">Uncharacterized protein</fullName>
    </submittedName>
</protein>
<comment type="caution">
    <text evidence="1">The sequence shown here is derived from an EMBL/GenBank/DDBJ whole genome shotgun (WGS) entry which is preliminary data.</text>
</comment>
<dbReference type="AlphaFoldDB" id="A0AAV4X952"/>
<gene>
    <name evidence="1" type="ORF">CDAR_417091</name>
</gene>
<proteinExistence type="predicted"/>
<evidence type="ECO:0000313" key="1">
    <source>
        <dbReference type="EMBL" id="GIY90333.1"/>
    </source>
</evidence>
<dbReference type="Proteomes" id="UP001054837">
    <property type="component" value="Unassembled WGS sequence"/>
</dbReference>